<dbReference type="InterPro" id="IPR052667">
    <property type="entry name" value="E3_ubiquitin-ligase_RING"/>
</dbReference>
<evidence type="ECO:0000313" key="6">
    <source>
        <dbReference type="EMBL" id="CDW74112.1"/>
    </source>
</evidence>
<gene>
    <name evidence="6" type="primary">Contig3146.g3365</name>
    <name evidence="6" type="ORF">STYLEM_3106</name>
</gene>
<dbReference type="PROSITE" id="PS50089">
    <property type="entry name" value="ZF_RING_2"/>
    <property type="match status" value="1"/>
</dbReference>
<dbReference type="SUPFAM" id="SSF57845">
    <property type="entry name" value="B-box zinc-binding domain"/>
    <property type="match status" value="1"/>
</dbReference>
<dbReference type="Gene3D" id="3.30.40.10">
    <property type="entry name" value="Zinc/RING finger domain, C3HC4 (zinc finger)"/>
    <property type="match status" value="1"/>
</dbReference>
<dbReference type="GO" id="GO:0008168">
    <property type="term" value="F:methyltransferase activity"/>
    <property type="evidence" value="ECO:0007669"/>
    <property type="project" value="UniProtKB-KW"/>
</dbReference>
<sequence length="175" mass="21029">MNIMNLDYESRSLDICQFCGLKYNVGERIPRILVHCGHTLCTNCIQQLHHKNRVRCPICRKLIKQLESAERLPLNINILYEVVEKDPILSKTNFEFEEEDEDTLQEKLCENHSDRVKHFYCSNHLTVFCRECIKQFHSDDECFVVDLYEIQRMRQLQKQNIQKNQEQARKRNKQQ</sequence>
<dbReference type="InterPro" id="IPR013083">
    <property type="entry name" value="Znf_RING/FYVE/PHD"/>
</dbReference>
<keyword evidence="6" id="KW-0808">Transferase</keyword>
<dbReference type="PANTHER" id="PTHR47156">
    <property type="entry name" value="PROTEIN CBG20824"/>
    <property type="match status" value="1"/>
</dbReference>
<evidence type="ECO:0000256" key="1">
    <source>
        <dbReference type="ARBA" id="ARBA00022723"/>
    </source>
</evidence>
<dbReference type="InterPro" id="IPR027370">
    <property type="entry name" value="Znf-RING_euk"/>
</dbReference>
<keyword evidence="6" id="KW-0489">Methyltransferase</keyword>
<dbReference type="SMART" id="SM00184">
    <property type="entry name" value="RING"/>
    <property type="match status" value="1"/>
</dbReference>
<evidence type="ECO:0000256" key="4">
    <source>
        <dbReference type="PROSITE-ProRule" id="PRU00175"/>
    </source>
</evidence>
<keyword evidence="1" id="KW-0479">Metal-binding</keyword>
<evidence type="ECO:0000259" key="5">
    <source>
        <dbReference type="PROSITE" id="PS50089"/>
    </source>
</evidence>
<dbReference type="AlphaFoldDB" id="A0A077ZY03"/>
<dbReference type="GO" id="GO:0008270">
    <property type="term" value="F:zinc ion binding"/>
    <property type="evidence" value="ECO:0007669"/>
    <property type="project" value="UniProtKB-KW"/>
</dbReference>
<dbReference type="InterPro" id="IPR017907">
    <property type="entry name" value="Znf_RING_CS"/>
</dbReference>
<feature type="domain" description="RING-type" evidence="5">
    <location>
        <begin position="16"/>
        <end position="60"/>
    </location>
</feature>
<name>A0A077ZY03_STYLE</name>
<protein>
    <submittedName>
        <fullName evidence="6">Protein-l-isoaspartate o-methyltransferase</fullName>
    </submittedName>
</protein>
<reference evidence="6 7" key="1">
    <citation type="submission" date="2014-06" db="EMBL/GenBank/DDBJ databases">
        <authorList>
            <person name="Swart Estienne"/>
        </authorList>
    </citation>
    <scope>NUCLEOTIDE SEQUENCE [LARGE SCALE GENOMIC DNA]</scope>
    <source>
        <strain evidence="6 7">130c</strain>
    </source>
</reference>
<keyword evidence="3" id="KW-0862">Zinc</keyword>
<dbReference type="OrthoDB" id="308468at2759"/>
<keyword evidence="7" id="KW-1185">Reference proteome</keyword>
<accession>A0A077ZY03</accession>
<dbReference type="EMBL" id="CCKQ01003008">
    <property type="protein sequence ID" value="CDW74112.1"/>
    <property type="molecule type" value="Genomic_DNA"/>
</dbReference>
<evidence type="ECO:0000256" key="3">
    <source>
        <dbReference type="ARBA" id="ARBA00022833"/>
    </source>
</evidence>
<proteinExistence type="predicted"/>
<dbReference type="Pfam" id="PF13445">
    <property type="entry name" value="zf-RING_UBOX"/>
    <property type="match status" value="1"/>
</dbReference>
<dbReference type="InterPro" id="IPR001841">
    <property type="entry name" value="Znf_RING"/>
</dbReference>
<keyword evidence="2 4" id="KW-0863">Zinc-finger</keyword>
<organism evidence="6 7">
    <name type="scientific">Stylonychia lemnae</name>
    <name type="common">Ciliate</name>
    <dbReference type="NCBI Taxonomy" id="5949"/>
    <lineage>
        <taxon>Eukaryota</taxon>
        <taxon>Sar</taxon>
        <taxon>Alveolata</taxon>
        <taxon>Ciliophora</taxon>
        <taxon>Intramacronucleata</taxon>
        <taxon>Spirotrichea</taxon>
        <taxon>Stichotrichia</taxon>
        <taxon>Sporadotrichida</taxon>
        <taxon>Oxytrichidae</taxon>
        <taxon>Stylonychinae</taxon>
        <taxon>Stylonychia</taxon>
    </lineage>
</organism>
<evidence type="ECO:0000313" key="7">
    <source>
        <dbReference type="Proteomes" id="UP000039865"/>
    </source>
</evidence>
<dbReference type="PANTHER" id="PTHR47156:SF10">
    <property type="entry name" value="E3 UBIQUITIN-PROTEIN LIGASE TRIM-21-RELATED"/>
    <property type="match status" value="1"/>
</dbReference>
<dbReference type="GO" id="GO:0032259">
    <property type="term" value="P:methylation"/>
    <property type="evidence" value="ECO:0007669"/>
    <property type="project" value="UniProtKB-KW"/>
</dbReference>
<evidence type="ECO:0000256" key="2">
    <source>
        <dbReference type="ARBA" id="ARBA00022771"/>
    </source>
</evidence>
<dbReference type="Proteomes" id="UP000039865">
    <property type="component" value="Unassembled WGS sequence"/>
</dbReference>
<dbReference type="SUPFAM" id="SSF57850">
    <property type="entry name" value="RING/U-box"/>
    <property type="match status" value="1"/>
</dbReference>
<dbReference type="PROSITE" id="PS00518">
    <property type="entry name" value="ZF_RING_1"/>
    <property type="match status" value="1"/>
</dbReference>
<dbReference type="InParanoid" id="A0A077ZY03"/>